<dbReference type="AlphaFoldDB" id="A0A1C0B5H7"/>
<dbReference type="RefSeq" id="WP_066184329.1">
    <property type="nucleotide sequence ID" value="NZ_LCUJ01000007.1"/>
</dbReference>
<dbReference type="Proteomes" id="UP000093281">
    <property type="component" value="Unassembled WGS sequence"/>
</dbReference>
<accession>A0A1C0B5H7</accession>
<evidence type="ECO:0000313" key="4">
    <source>
        <dbReference type="Proteomes" id="UP000093281"/>
    </source>
</evidence>
<dbReference type="EMBL" id="VBUF01000003">
    <property type="protein sequence ID" value="TLS71781.1"/>
    <property type="molecule type" value="Genomic_DNA"/>
</dbReference>
<evidence type="ECO:0000313" key="2">
    <source>
        <dbReference type="EMBL" id="OCL98162.1"/>
    </source>
</evidence>
<dbReference type="STRING" id="544718.AAX25_01463"/>
<evidence type="ECO:0000313" key="5">
    <source>
        <dbReference type="Proteomes" id="UP000308001"/>
    </source>
</evidence>
<gene>
    <name evidence="2" type="ORF">AAX29_01681</name>
    <name evidence="3" type="ORF">FE246_04980</name>
</gene>
<sequence>MYKLSITKELFENIFLKKEKNIEKPATKYWKKELFFPKIIDDNIFYDLRKIEKIILTNGLEKSGPQMVLECLNLEYKKDKNIFVFHLGKILEQKNIEDINDEKDLIIKQLLDEKEELKKVLLELKMMKK</sequence>
<reference evidence="4" key="2">
    <citation type="submission" date="2015-05" db="EMBL/GenBank/DDBJ databases">
        <authorList>
            <person name="Rovetto F."/>
            <person name="Cocolin L."/>
            <person name="Illeghems K."/>
            <person name="Van Nieuwerburgh F."/>
            <person name="Houf K."/>
        </authorList>
    </citation>
    <scope>NUCLEOTIDE SEQUENCE [LARGE SCALE GENOMIC DNA]</scope>
    <source>
        <strain evidence="4">DU22</strain>
    </source>
</reference>
<name>A0A1C0B5H7_9BACT</name>
<comment type="caution">
    <text evidence="2">The sequence shown here is derived from an EMBL/GenBank/DDBJ whole genome shotgun (WGS) entry which is preliminary data.</text>
</comment>
<evidence type="ECO:0000256" key="1">
    <source>
        <dbReference type="SAM" id="Coils"/>
    </source>
</evidence>
<dbReference type="EMBL" id="LCUJ01000007">
    <property type="protein sequence ID" value="OCL98162.1"/>
    <property type="molecule type" value="Genomic_DNA"/>
</dbReference>
<reference evidence="3 5" key="3">
    <citation type="submission" date="2019-05" db="EMBL/GenBank/DDBJ databases">
        <title>Arcobacter cibarius and Arcobacter thereius providing challenges in identification an antibiotic susceptibility and Quinolone resistance.</title>
        <authorList>
            <person name="Busch A."/>
            <person name="Hanel I."/>
            <person name="Hotzel H."/>
            <person name="Tomaso H."/>
        </authorList>
    </citation>
    <scope>NUCLEOTIDE SEQUENCE [LARGE SCALE GENOMIC DNA]</scope>
    <source>
        <strain evidence="3 5">17CS1191_2</strain>
    </source>
</reference>
<organism evidence="2 4">
    <name type="scientific">Aliarcobacter thereius</name>
    <dbReference type="NCBI Taxonomy" id="544718"/>
    <lineage>
        <taxon>Bacteria</taxon>
        <taxon>Pseudomonadati</taxon>
        <taxon>Campylobacterota</taxon>
        <taxon>Epsilonproteobacteria</taxon>
        <taxon>Campylobacterales</taxon>
        <taxon>Arcobacteraceae</taxon>
        <taxon>Aliarcobacter</taxon>
    </lineage>
</organism>
<feature type="coiled-coil region" evidence="1">
    <location>
        <begin position="96"/>
        <end position="127"/>
    </location>
</feature>
<dbReference type="OrthoDB" id="9772835at2"/>
<dbReference type="Proteomes" id="UP000308001">
    <property type="component" value="Unassembled WGS sequence"/>
</dbReference>
<reference evidence="2" key="1">
    <citation type="submission" date="2015-05" db="EMBL/GenBank/DDBJ databases">
        <authorList>
            <person name="Wang D.B."/>
            <person name="Wang M."/>
        </authorList>
    </citation>
    <scope>NUCLEOTIDE SEQUENCE [LARGE SCALE GENOMIC DNA]</scope>
    <source>
        <strain evidence="2">DU22</strain>
    </source>
</reference>
<keyword evidence="1" id="KW-0175">Coiled coil</keyword>
<protein>
    <submittedName>
        <fullName evidence="2">Uncharacterized protein</fullName>
    </submittedName>
</protein>
<proteinExistence type="predicted"/>
<evidence type="ECO:0000313" key="3">
    <source>
        <dbReference type="EMBL" id="TLS71781.1"/>
    </source>
</evidence>